<evidence type="ECO:0000313" key="2">
    <source>
        <dbReference type="Proteomes" id="UP000053105"/>
    </source>
</evidence>
<dbReference type="EMBL" id="KQ435768">
    <property type="protein sequence ID" value="KOX75207.1"/>
    <property type="molecule type" value="Genomic_DNA"/>
</dbReference>
<accession>A0A0M9A1D6</accession>
<name>A0A0M9A1D6_9HYME</name>
<gene>
    <name evidence="1" type="ORF">WN51_13248</name>
</gene>
<organism evidence="1 2">
    <name type="scientific">Melipona quadrifasciata</name>
    <dbReference type="NCBI Taxonomy" id="166423"/>
    <lineage>
        <taxon>Eukaryota</taxon>
        <taxon>Metazoa</taxon>
        <taxon>Ecdysozoa</taxon>
        <taxon>Arthropoda</taxon>
        <taxon>Hexapoda</taxon>
        <taxon>Insecta</taxon>
        <taxon>Pterygota</taxon>
        <taxon>Neoptera</taxon>
        <taxon>Endopterygota</taxon>
        <taxon>Hymenoptera</taxon>
        <taxon>Apocrita</taxon>
        <taxon>Aculeata</taxon>
        <taxon>Apoidea</taxon>
        <taxon>Anthophila</taxon>
        <taxon>Apidae</taxon>
        <taxon>Melipona</taxon>
    </lineage>
</organism>
<dbReference type="OrthoDB" id="10522368at2759"/>
<keyword evidence="2" id="KW-1185">Reference proteome</keyword>
<evidence type="ECO:0000313" key="1">
    <source>
        <dbReference type="EMBL" id="KOX75207.1"/>
    </source>
</evidence>
<proteinExistence type="predicted"/>
<dbReference type="Proteomes" id="UP000053105">
    <property type="component" value="Unassembled WGS sequence"/>
</dbReference>
<dbReference type="AlphaFoldDB" id="A0A0M9A1D6"/>
<reference evidence="1 2" key="1">
    <citation type="submission" date="2015-07" db="EMBL/GenBank/DDBJ databases">
        <title>The genome of Melipona quadrifasciata.</title>
        <authorList>
            <person name="Pan H."/>
            <person name="Kapheim K."/>
        </authorList>
    </citation>
    <scope>NUCLEOTIDE SEQUENCE [LARGE SCALE GENOMIC DNA]</scope>
    <source>
        <strain evidence="1">0111107301</strain>
        <tissue evidence="1">Whole body</tissue>
    </source>
</reference>
<protein>
    <submittedName>
        <fullName evidence="1">Uncharacterized protein</fullName>
    </submittedName>
</protein>
<sequence length="220" mass="24930">MNEHSDLCQKIQSHQDKYYRRTQSLDPPKDDNLSEISGPMARTKRTARTKMAVLVESTQRRCSGEVFDHPHGSGTMKRSFYPASDDIVSVKVKQALLFKRREFSYLRENKFAQKKYGIEDSANALHLVIAEKIIVGKYLNIFGAAYPGHRNHLALRRALHLLKDVIQVLGKHTGTPVRLWSYTVIENSQDTFAKLLEISSSPAESCFGKTDRPRIGSGEP</sequence>